<keyword evidence="1" id="KW-0489">Methyltransferase</keyword>
<organism evidence="1 2">
    <name type="scientific">Flavimaricola marinus</name>
    <dbReference type="NCBI Taxonomy" id="1819565"/>
    <lineage>
        <taxon>Bacteria</taxon>
        <taxon>Pseudomonadati</taxon>
        <taxon>Pseudomonadota</taxon>
        <taxon>Alphaproteobacteria</taxon>
        <taxon>Rhodobacterales</taxon>
        <taxon>Paracoccaceae</taxon>
        <taxon>Flavimaricola</taxon>
    </lineage>
</organism>
<evidence type="ECO:0000313" key="1">
    <source>
        <dbReference type="EMBL" id="SMY08301.1"/>
    </source>
</evidence>
<gene>
    <name evidence="1" type="primary">ycgJ_1</name>
    <name evidence="1" type="ORF">LOM8899_02452</name>
</gene>
<dbReference type="RefSeq" id="WP_093992492.1">
    <property type="nucleotide sequence ID" value="NZ_FXZK01000004.1"/>
</dbReference>
<dbReference type="Pfam" id="PF13489">
    <property type="entry name" value="Methyltransf_23"/>
    <property type="match status" value="1"/>
</dbReference>
<dbReference type="GO" id="GO:0008168">
    <property type="term" value="F:methyltransferase activity"/>
    <property type="evidence" value="ECO:0007669"/>
    <property type="project" value="UniProtKB-KW"/>
</dbReference>
<dbReference type="Gene3D" id="3.40.50.150">
    <property type="entry name" value="Vaccinia Virus protein VP39"/>
    <property type="match status" value="1"/>
</dbReference>
<reference evidence="1 2" key="1">
    <citation type="submission" date="2017-05" db="EMBL/GenBank/DDBJ databases">
        <authorList>
            <person name="Song R."/>
            <person name="Chenine A.L."/>
            <person name="Ruprecht R.M."/>
        </authorList>
    </citation>
    <scope>NUCLEOTIDE SEQUENCE [LARGE SCALE GENOMIC DNA]</scope>
    <source>
        <strain evidence="1 2">CECT 8899</strain>
    </source>
</reference>
<accession>A0A238LF92</accession>
<proteinExistence type="predicted"/>
<dbReference type="EC" id="2.1.1.-" evidence="1"/>
<evidence type="ECO:0000313" key="2">
    <source>
        <dbReference type="Proteomes" id="UP000201613"/>
    </source>
</evidence>
<dbReference type="EMBL" id="FXZK01000004">
    <property type="protein sequence ID" value="SMY08301.1"/>
    <property type="molecule type" value="Genomic_DNA"/>
</dbReference>
<dbReference type="GO" id="GO:0032259">
    <property type="term" value="P:methylation"/>
    <property type="evidence" value="ECO:0007669"/>
    <property type="project" value="UniProtKB-KW"/>
</dbReference>
<name>A0A238LF92_9RHOB</name>
<dbReference type="InterPro" id="IPR029063">
    <property type="entry name" value="SAM-dependent_MTases_sf"/>
</dbReference>
<keyword evidence="1" id="KW-0808">Transferase</keyword>
<dbReference type="CDD" id="cd02440">
    <property type="entry name" value="AdoMet_MTases"/>
    <property type="match status" value="1"/>
</dbReference>
<dbReference type="Proteomes" id="UP000201613">
    <property type="component" value="Unassembled WGS sequence"/>
</dbReference>
<protein>
    <submittedName>
        <fullName evidence="1">Putative methyltransferase YcgJ</fullName>
        <ecNumber evidence="1">2.1.1.-</ecNumber>
    </submittedName>
</protein>
<dbReference type="SUPFAM" id="SSF53335">
    <property type="entry name" value="S-adenosyl-L-methionine-dependent methyltransferases"/>
    <property type="match status" value="1"/>
</dbReference>
<keyword evidence="2" id="KW-1185">Reference proteome</keyword>
<sequence length="197" mass="20892">MGDDWNDHAEGWDDDPNVKRYAELAFGSLIAHLDIRAPDWAGRRVLDFGCGTGLMAEKVAPHVQEVVAVDTSDRMIAVLTAKAISNVRPLHADILAEGFPGAGDPGAGYDLIYASSVCGFLPDYAAAVAKLAGLLRPGGQFVQWDWQAAEGDEDGLSLTGVTSALRNAGLRDVEVRTDFDFAAEGMSMPVLFGAGRA</sequence>
<dbReference type="PANTHER" id="PTHR43861">
    <property type="entry name" value="TRANS-ACONITATE 2-METHYLTRANSFERASE-RELATED"/>
    <property type="match status" value="1"/>
</dbReference>
<dbReference type="OrthoDB" id="9765084at2"/>
<dbReference type="AlphaFoldDB" id="A0A238LF92"/>